<feature type="transmembrane region" description="Helical" evidence="1">
    <location>
        <begin position="71"/>
        <end position="90"/>
    </location>
</feature>
<dbReference type="AGR" id="MGI:98729"/>
<organism evidence="2">
    <name type="scientific">Mus musculus</name>
    <name type="common">Mouse</name>
    <dbReference type="NCBI Taxonomy" id="10090"/>
    <lineage>
        <taxon>Eukaryota</taxon>
        <taxon>Metazoa</taxon>
        <taxon>Chordata</taxon>
        <taxon>Craniata</taxon>
        <taxon>Vertebrata</taxon>
        <taxon>Euteleostomi</taxon>
        <taxon>Mammalia</taxon>
        <taxon>Eutheria</taxon>
        <taxon>Euarchontoglires</taxon>
        <taxon>Glires</taxon>
        <taxon>Rodentia</taxon>
        <taxon>Myomorpha</taxon>
        <taxon>Muroidea</taxon>
        <taxon>Muridae</taxon>
        <taxon>Murinae</taxon>
        <taxon>Mus</taxon>
        <taxon>Mus</taxon>
    </lineage>
</organism>
<sequence>MVKLGVGQKSMCSVASNTMETPKPTCFFWIASANPVAVVHRPLAGNLQNAGPLVGFLGFKSDFTSGSSSETGIWCHVTVACFVYVISFLYSRKRPRNSIAVIPQSVDSCSLLYIKGKFYSFIEHFGHIHVFK</sequence>
<evidence type="ECO:0000256" key="1">
    <source>
        <dbReference type="SAM" id="Phobius"/>
    </source>
</evidence>
<name>Q78JJ8_MOUSE</name>
<keyword evidence="1" id="KW-0812">Transmembrane</keyword>
<gene>
    <name evidence="3" type="primary">Tgfbr2</name>
</gene>
<keyword evidence="1" id="KW-1133">Transmembrane helix</keyword>
<evidence type="ECO:0000313" key="2">
    <source>
        <dbReference type="EMBL" id="AAH16262.1"/>
    </source>
</evidence>
<protein>
    <submittedName>
        <fullName evidence="2">Tgfbr2 protein</fullName>
    </submittedName>
</protein>
<reference evidence="2" key="1">
    <citation type="journal article" date="2004" name="Genome Res.">
        <title>The status, quality, and expansion of the NIH full-length cDNA project: the Mammalian Gene Collection (MGC).</title>
        <authorList>
            <consortium name="The MGC Project Team"/>
            <person name="Gerhard D.S."/>
            <person name="Wagner L."/>
            <person name="Feingold E.A."/>
            <person name="Shenmen C.M."/>
            <person name="Grouse L.H."/>
            <person name="Schuler G."/>
            <person name="Klein S.L."/>
            <person name="Old S."/>
            <person name="Rasooly R."/>
            <person name="Good P."/>
            <person name="Guyer M."/>
            <person name="Peck A.M."/>
            <person name="Derge J.G."/>
            <person name="Lipman D."/>
            <person name="Collins F.S."/>
            <person name="Jang W."/>
            <person name="Sherry S."/>
            <person name="Feolo M."/>
            <person name="Misquitta L."/>
            <person name="Lee E."/>
            <person name="Rotmistrovsky K."/>
            <person name="Greenhut S.F."/>
            <person name="Schaefer C.F."/>
            <person name="Buetow K."/>
            <person name="Bonner T.I."/>
            <person name="Haussler D."/>
            <person name="Kent J."/>
            <person name="Kiekhaus M."/>
            <person name="Furey T."/>
            <person name="Brent M."/>
            <person name="Prange C."/>
            <person name="Schreiber K."/>
            <person name="Shapiro N."/>
            <person name="Bhat N.K."/>
            <person name="Hopkins R.F."/>
            <person name="Hsie F."/>
            <person name="Driscoll T."/>
            <person name="Soares M.B."/>
            <person name="Casavant T.L."/>
            <person name="Scheetz T.E."/>
            <person name="Brown-stein M.J."/>
            <person name="Usdin T.B."/>
            <person name="Toshiyuki S."/>
            <person name="Carninci P."/>
            <person name="Piao Y."/>
            <person name="Dudekula D.B."/>
            <person name="Ko M.S."/>
            <person name="Kawakami K."/>
            <person name="Suzuki Y."/>
            <person name="Sugano S."/>
            <person name="Gruber C.E."/>
            <person name="Smith M.R."/>
            <person name="Simmons B."/>
            <person name="Moore T."/>
            <person name="Waterman R."/>
            <person name="Johnson S.L."/>
            <person name="Ruan Y."/>
            <person name="Wei C.L."/>
            <person name="Mathavan S."/>
            <person name="Gunaratne P.H."/>
            <person name="Wu J."/>
            <person name="Garcia A.M."/>
            <person name="Hulyk S.W."/>
            <person name="Fuh E."/>
            <person name="Yuan Y."/>
            <person name="Sneed A."/>
            <person name="Kowis C."/>
            <person name="Hodgson A."/>
            <person name="Muzny D.M."/>
            <person name="McPherson J."/>
            <person name="Gibbs R.A."/>
            <person name="Fahey J."/>
            <person name="Helton E."/>
            <person name="Ketteman M."/>
            <person name="Madan A."/>
            <person name="Rodrigues S."/>
            <person name="Sanchez A."/>
            <person name="Whiting M."/>
            <person name="Madari A."/>
            <person name="Young A.C."/>
            <person name="Wetherby K.D."/>
            <person name="Granite S.J."/>
            <person name="Kwong P.N."/>
            <person name="Brinkley C.P."/>
            <person name="Pearson R.L."/>
            <person name="Bouffard G.G."/>
            <person name="Blakesly R.W."/>
            <person name="Green E.D."/>
            <person name="Dickson M.C."/>
            <person name="Rodriguez A.C."/>
            <person name="Grimwood J."/>
            <person name="Schmutz J."/>
            <person name="Myers R.M."/>
            <person name="Butterfield Y.S."/>
            <person name="Griffith M."/>
            <person name="Griffith O.L."/>
            <person name="Krzywinski M.I."/>
            <person name="Liao N."/>
            <person name="Morin R."/>
            <person name="Morrin R."/>
            <person name="Palmquist D."/>
            <person name="Petrescu A.S."/>
            <person name="Skalska U."/>
            <person name="Smailus D.E."/>
            <person name="Stott J.M."/>
            <person name="Schnerch A."/>
            <person name="Schein J.E."/>
            <person name="Jones S.J."/>
            <person name="Holt R.A."/>
            <person name="Baross A."/>
            <person name="Marra M.A."/>
            <person name="Clifton S."/>
            <person name="Makowski K.A."/>
            <person name="Bosak S."/>
            <person name="Malek J."/>
        </authorList>
    </citation>
    <scope>NUCLEOTIDE SEQUENCE [LARGE SCALE MRNA]</scope>
    <source>
        <strain evidence="2">FVB/N</strain>
        <tissue evidence="2">Salivary gland</tissue>
    </source>
</reference>
<proteinExistence type="evidence at transcript level"/>
<accession>Q78JJ8</accession>
<keyword evidence="1" id="KW-0472">Membrane</keyword>
<dbReference type="MGI" id="MGI:98729">
    <property type="gene designation" value="Tgfbr2"/>
</dbReference>
<evidence type="ECO:0000313" key="3">
    <source>
        <dbReference type="MGI" id="MGI:98729"/>
    </source>
</evidence>
<dbReference type="AlphaFoldDB" id="Q78JJ8"/>
<dbReference type="EMBL" id="BC016262">
    <property type="protein sequence ID" value="AAH16262.1"/>
    <property type="molecule type" value="mRNA"/>
</dbReference>